<dbReference type="GO" id="GO:0005634">
    <property type="term" value="C:nucleus"/>
    <property type="evidence" value="ECO:0007669"/>
    <property type="project" value="TreeGrafter"/>
</dbReference>
<gene>
    <name evidence="2" type="ORF">TEA_029660</name>
</gene>
<dbReference type="Gene3D" id="3.40.50.720">
    <property type="entry name" value="NAD(P)-binding Rossmann-like Domain"/>
    <property type="match status" value="2"/>
</dbReference>
<dbReference type="Proteomes" id="UP000306102">
    <property type="component" value="Unassembled WGS sequence"/>
</dbReference>
<keyword evidence="3" id="KW-1185">Reference proteome</keyword>
<dbReference type="Pfam" id="PF05918">
    <property type="entry name" value="API5"/>
    <property type="match status" value="2"/>
</dbReference>
<dbReference type="GO" id="GO:0043067">
    <property type="term" value="P:regulation of programmed cell death"/>
    <property type="evidence" value="ECO:0007669"/>
    <property type="project" value="TreeGrafter"/>
</dbReference>
<dbReference type="STRING" id="542762.A0A4S4CYV1"/>
<evidence type="ECO:0000313" key="2">
    <source>
        <dbReference type="EMBL" id="THF95059.1"/>
    </source>
</evidence>
<dbReference type="PANTHER" id="PTHR12758">
    <property type="entry name" value="APOPTOSIS INHIBITOR 5-RELATED"/>
    <property type="match status" value="1"/>
</dbReference>
<dbReference type="AlphaFoldDB" id="A0A4S4CYV1"/>
<accession>A0A4S4CYV1</accession>
<keyword evidence="1" id="KW-0053">Apoptosis</keyword>
<protein>
    <submittedName>
        <fullName evidence="2">Uncharacterized protein</fullName>
    </submittedName>
</protein>
<dbReference type="GO" id="GO:0003729">
    <property type="term" value="F:mRNA binding"/>
    <property type="evidence" value="ECO:0007669"/>
    <property type="project" value="TreeGrafter"/>
</dbReference>
<dbReference type="InterPro" id="IPR035985">
    <property type="entry name" value="Ubiquitin-activating_enz"/>
</dbReference>
<dbReference type="InterPro" id="IPR008383">
    <property type="entry name" value="API5"/>
</dbReference>
<proteinExistence type="predicted"/>
<name>A0A4S4CYV1_CAMSN</name>
<sequence>MASLEIGRRANVRGVSEDAVSGHIQLLIPGETSCFACAPLLVVAFGVDERTLKREGVCAASLPTTMGIVAGLLVQNTLKYLLKFGYVSPYLVSDGDHIDRLISCLHMALPFFTRGASSNRFLNYLNKNIVPVFDKVVASGVDERTLKREGVCAASLPTTMGIVAGLLVQNTLKYLLKFGYVSDGDHIDRLISCLHMALPFFTRGASSNRFLNYLNKNIVPVFDKESGSNLEVRLNLERTGDTIVESSLFSAIMLRTIDDLTKAMVKKLNQGMTEHNKAMAAAKTAG</sequence>
<comment type="caution">
    <text evidence="2">The sequence shown here is derived from an EMBL/GenBank/DDBJ whole genome shotgun (WGS) entry which is preliminary data.</text>
</comment>
<dbReference type="SUPFAM" id="SSF69572">
    <property type="entry name" value="Activating enzymes of the ubiquitin-like proteins"/>
    <property type="match status" value="1"/>
</dbReference>
<dbReference type="PANTHER" id="PTHR12758:SF19">
    <property type="entry name" value="APOPTOSIS INHIBITOR 5"/>
    <property type="match status" value="1"/>
</dbReference>
<organism evidence="2 3">
    <name type="scientific">Camellia sinensis var. sinensis</name>
    <name type="common">China tea</name>
    <dbReference type="NCBI Taxonomy" id="542762"/>
    <lineage>
        <taxon>Eukaryota</taxon>
        <taxon>Viridiplantae</taxon>
        <taxon>Streptophyta</taxon>
        <taxon>Embryophyta</taxon>
        <taxon>Tracheophyta</taxon>
        <taxon>Spermatophyta</taxon>
        <taxon>Magnoliopsida</taxon>
        <taxon>eudicotyledons</taxon>
        <taxon>Gunneridae</taxon>
        <taxon>Pentapetalae</taxon>
        <taxon>asterids</taxon>
        <taxon>Ericales</taxon>
        <taxon>Theaceae</taxon>
        <taxon>Camellia</taxon>
    </lineage>
</organism>
<evidence type="ECO:0000313" key="3">
    <source>
        <dbReference type="Proteomes" id="UP000306102"/>
    </source>
</evidence>
<dbReference type="EMBL" id="SDRB02013375">
    <property type="protein sequence ID" value="THF95059.1"/>
    <property type="molecule type" value="Genomic_DNA"/>
</dbReference>
<dbReference type="GO" id="GO:0008641">
    <property type="term" value="F:ubiquitin-like modifier activating enzyme activity"/>
    <property type="evidence" value="ECO:0007669"/>
    <property type="project" value="InterPro"/>
</dbReference>
<reference evidence="2 3" key="1">
    <citation type="journal article" date="2018" name="Proc. Natl. Acad. Sci. U.S.A.">
        <title>Draft genome sequence of Camellia sinensis var. sinensis provides insights into the evolution of the tea genome and tea quality.</title>
        <authorList>
            <person name="Wei C."/>
            <person name="Yang H."/>
            <person name="Wang S."/>
            <person name="Zhao J."/>
            <person name="Liu C."/>
            <person name="Gao L."/>
            <person name="Xia E."/>
            <person name="Lu Y."/>
            <person name="Tai Y."/>
            <person name="She G."/>
            <person name="Sun J."/>
            <person name="Cao H."/>
            <person name="Tong W."/>
            <person name="Gao Q."/>
            <person name="Li Y."/>
            <person name="Deng W."/>
            <person name="Jiang X."/>
            <person name="Wang W."/>
            <person name="Chen Q."/>
            <person name="Zhang S."/>
            <person name="Li H."/>
            <person name="Wu J."/>
            <person name="Wang P."/>
            <person name="Li P."/>
            <person name="Shi C."/>
            <person name="Zheng F."/>
            <person name="Jian J."/>
            <person name="Huang B."/>
            <person name="Shan D."/>
            <person name="Shi M."/>
            <person name="Fang C."/>
            <person name="Yue Y."/>
            <person name="Li F."/>
            <person name="Li D."/>
            <person name="Wei S."/>
            <person name="Han B."/>
            <person name="Jiang C."/>
            <person name="Yin Y."/>
            <person name="Xia T."/>
            <person name="Zhang Z."/>
            <person name="Bennetzen J.L."/>
            <person name="Zhao S."/>
            <person name="Wan X."/>
        </authorList>
    </citation>
    <scope>NUCLEOTIDE SEQUENCE [LARGE SCALE GENOMIC DNA]</scope>
    <source>
        <strain evidence="3">cv. Shuchazao</strain>
        <tissue evidence="2">Leaf</tissue>
    </source>
</reference>
<evidence type="ECO:0000256" key="1">
    <source>
        <dbReference type="ARBA" id="ARBA00022703"/>
    </source>
</evidence>